<reference evidence="7" key="1">
    <citation type="submission" date="2022-10" db="EMBL/GenBank/DDBJ databases">
        <title>Culturing micro-colonial fungi from biological soil crusts in the Mojave desert and describing Neophaeococcomyces mojavensis, and introducing the new genera and species Taxawa tesnikishii.</title>
        <authorList>
            <person name="Kurbessoian T."/>
            <person name="Stajich J.E."/>
        </authorList>
    </citation>
    <scope>NUCLEOTIDE SEQUENCE</scope>
    <source>
        <strain evidence="7">TK_41</strain>
    </source>
</reference>
<keyword evidence="3 5" id="KW-0479">Metal-binding</keyword>
<gene>
    <name evidence="7" type="ORF">H2200_008758</name>
</gene>
<comment type="cofactor">
    <cofactor evidence="1 5">
        <name>heme</name>
        <dbReference type="ChEBI" id="CHEBI:30413"/>
    </cofactor>
</comment>
<dbReference type="PRINTS" id="PR00385">
    <property type="entry name" value="P450"/>
</dbReference>
<dbReference type="GO" id="GO:0004497">
    <property type="term" value="F:monooxygenase activity"/>
    <property type="evidence" value="ECO:0007669"/>
    <property type="project" value="InterPro"/>
</dbReference>
<dbReference type="GO" id="GO:0016705">
    <property type="term" value="F:oxidoreductase activity, acting on paired donors, with incorporation or reduction of molecular oxygen"/>
    <property type="evidence" value="ECO:0007669"/>
    <property type="project" value="InterPro"/>
</dbReference>
<dbReference type="PRINTS" id="PR00465">
    <property type="entry name" value="EP450IV"/>
</dbReference>
<keyword evidence="4 5" id="KW-0408">Iron</keyword>
<accession>A0AA38X4M7</accession>
<dbReference type="AlphaFoldDB" id="A0AA38X4M7"/>
<evidence type="ECO:0000256" key="4">
    <source>
        <dbReference type="ARBA" id="ARBA00023004"/>
    </source>
</evidence>
<keyword evidence="6" id="KW-0812">Transmembrane</keyword>
<keyword evidence="8" id="KW-1185">Reference proteome</keyword>
<dbReference type="InterPro" id="IPR002403">
    <property type="entry name" value="Cyt_P450_E_grp-IV"/>
</dbReference>
<proteinExistence type="inferred from homology"/>
<feature type="binding site" description="axial binding residue" evidence="5">
    <location>
        <position position="448"/>
    </location>
    <ligand>
        <name>heme</name>
        <dbReference type="ChEBI" id="CHEBI:30413"/>
    </ligand>
    <ligandPart>
        <name>Fe</name>
        <dbReference type="ChEBI" id="CHEBI:18248"/>
    </ligandPart>
</feature>
<evidence type="ECO:0000256" key="5">
    <source>
        <dbReference type="PIRSR" id="PIRSR602403-1"/>
    </source>
</evidence>
<protein>
    <recommendedName>
        <fullName evidence="9">Pisatin demethylase</fullName>
    </recommendedName>
</protein>
<evidence type="ECO:0000256" key="3">
    <source>
        <dbReference type="ARBA" id="ARBA00022723"/>
    </source>
</evidence>
<comment type="caution">
    <text evidence="7">The sequence shown here is derived from an EMBL/GenBank/DDBJ whole genome shotgun (WGS) entry which is preliminary data.</text>
</comment>
<sequence length="524" mass="58318">MAVTDSLGSYLPTAIASLVGVYAVYWTVTTYIQFRKLQHIKGPWLASISPLWMFYYTCRGTLYLAVEDALKKYGSPVRIAPDYIATDDPALQRTMNAPRSPFTRGRWFRGMKFDPRQDNILSMADEKAHAELRTKVMPGYSGKEVPNLEADVDARVVELIDLIRRDYVQKNQAMDFAKLAGYFTLDVLTQIAFGQALGFLIKNEDLYDYHKSSSAFYPVMELSSNHPTILAILKSRVMQGAAPKPTDKIGFGAIVGFAQKAVAERFGSDAKKVQDMLGSFINHGLTQQECEVESLLQILAGADSTATALRTTFLHILTSPPTYSKLRQEIETALDAGKVAYPVIKNSQAQALPYLQACVKEGLRMFMPLHGLAGRVSPYPHGITVNNVFIPPGTEVGTSAYAMGHRVDLYGPDADTFHPERWIENDEETVKGFERVNELVFGTGRSSCLGKGIALMELGKAIFEVSKPSSVFPSASVCISTDYLQLLRYYDFTIVNPFNAMKVRSNSVVVQEDFQVRAWTRKQN</sequence>
<evidence type="ECO:0008006" key="9">
    <source>
        <dbReference type="Google" id="ProtNLM"/>
    </source>
</evidence>
<evidence type="ECO:0000256" key="6">
    <source>
        <dbReference type="SAM" id="Phobius"/>
    </source>
</evidence>
<dbReference type="InterPro" id="IPR050121">
    <property type="entry name" value="Cytochrome_P450_monoxygenase"/>
</dbReference>
<organism evidence="7 8">
    <name type="scientific">Cladophialophora chaetospira</name>
    <dbReference type="NCBI Taxonomy" id="386627"/>
    <lineage>
        <taxon>Eukaryota</taxon>
        <taxon>Fungi</taxon>
        <taxon>Dikarya</taxon>
        <taxon>Ascomycota</taxon>
        <taxon>Pezizomycotina</taxon>
        <taxon>Eurotiomycetes</taxon>
        <taxon>Chaetothyriomycetidae</taxon>
        <taxon>Chaetothyriales</taxon>
        <taxon>Herpotrichiellaceae</taxon>
        <taxon>Cladophialophora</taxon>
    </lineage>
</organism>
<keyword evidence="6" id="KW-0472">Membrane</keyword>
<dbReference type="EMBL" id="JAPDRK010000013">
    <property type="protein sequence ID" value="KAJ9606749.1"/>
    <property type="molecule type" value="Genomic_DNA"/>
</dbReference>
<dbReference type="SUPFAM" id="SSF48264">
    <property type="entry name" value="Cytochrome P450"/>
    <property type="match status" value="1"/>
</dbReference>
<evidence type="ECO:0000256" key="1">
    <source>
        <dbReference type="ARBA" id="ARBA00001971"/>
    </source>
</evidence>
<name>A0AA38X4M7_9EURO</name>
<dbReference type="PANTHER" id="PTHR24305:SF168">
    <property type="entry name" value="P450, PUTATIVE (EUROFUNG)-RELATED"/>
    <property type="match status" value="1"/>
</dbReference>
<evidence type="ECO:0000313" key="8">
    <source>
        <dbReference type="Proteomes" id="UP001172673"/>
    </source>
</evidence>
<keyword evidence="6" id="KW-1133">Transmembrane helix</keyword>
<dbReference type="GO" id="GO:0005506">
    <property type="term" value="F:iron ion binding"/>
    <property type="evidence" value="ECO:0007669"/>
    <property type="project" value="InterPro"/>
</dbReference>
<keyword evidence="5" id="KW-0349">Heme</keyword>
<dbReference type="Proteomes" id="UP001172673">
    <property type="component" value="Unassembled WGS sequence"/>
</dbReference>
<dbReference type="InterPro" id="IPR036396">
    <property type="entry name" value="Cyt_P450_sf"/>
</dbReference>
<dbReference type="GO" id="GO:0020037">
    <property type="term" value="F:heme binding"/>
    <property type="evidence" value="ECO:0007669"/>
    <property type="project" value="InterPro"/>
</dbReference>
<dbReference type="Pfam" id="PF00067">
    <property type="entry name" value="p450"/>
    <property type="match status" value="1"/>
</dbReference>
<dbReference type="CDD" id="cd11060">
    <property type="entry name" value="CYP57A1-like"/>
    <property type="match status" value="1"/>
</dbReference>
<dbReference type="Gene3D" id="1.10.630.10">
    <property type="entry name" value="Cytochrome P450"/>
    <property type="match status" value="1"/>
</dbReference>
<feature type="transmembrane region" description="Helical" evidence="6">
    <location>
        <begin position="12"/>
        <end position="32"/>
    </location>
</feature>
<evidence type="ECO:0000313" key="7">
    <source>
        <dbReference type="EMBL" id="KAJ9606749.1"/>
    </source>
</evidence>
<dbReference type="InterPro" id="IPR001128">
    <property type="entry name" value="Cyt_P450"/>
</dbReference>
<feature type="transmembrane region" description="Helical" evidence="6">
    <location>
        <begin position="44"/>
        <end position="66"/>
    </location>
</feature>
<dbReference type="PANTHER" id="PTHR24305">
    <property type="entry name" value="CYTOCHROME P450"/>
    <property type="match status" value="1"/>
</dbReference>
<evidence type="ECO:0000256" key="2">
    <source>
        <dbReference type="ARBA" id="ARBA00010617"/>
    </source>
</evidence>
<comment type="similarity">
    <text evidence="2">Belongs to the cytochrome P450 family.</text>
</comment>